<evidence type="ECO:0000256" key="2">
    <source>
        <dbReference type="ARBA" id="ARBA00023163"/>
    </source>
</evidence>
<organism evidence="3">
    <name type="scientific">bioreactor metagenome</name>
    <dbReference type="NCBI Taxonomy" id="1076179"/>
    <lineage>
        <taxon>unclassified sequences</taxon>
        <taxon>metagenomes</taxon>
        <taxon>ecological metagenomes</taxon>
    </lineage>
</organism>
<dbReference type="SUPFAM" id="SSF63562">
    <property type="entry name" value="RPB6/omega subunit-like"/>
    <property type="match status" value="1"/>
</dbReference>
<keyword evidence="2" id="KW-0804">Transcription</keyword>
<dbReference type="GO" id="GO:0000428">
    <property type="term" value="C:DNA-directed RNA polymerase complex"/>
    <property type="evidence" value="ECO:0007669"/>
    <property type="project" value="UniProtKB-KW"/>
</dbReference>
<protein>
    <recommendedName>
        <fullName evidence="4">DNA-directed RNA polymerase</fullName>
    </recommendedName>
</protein>
<proteinExistence type="predicted"/>
<evidence type="ECO:0008006" key="4">
    <source>
        <dbReference type="Google" id="ProtNLM"/>
    </source>
</evidence>
<sequence>MKFYDIDSLEKKTGIDNKYLLTVLVANWSRRISEQKSRMLEEDIEEHLSLAMEDIAKGRVKYRIPSSRAKILFPGDSDANVEK</sequence>
<dbReference type="EMBL" id="VSSQ01046770">
    <property type="protein sequence ID" value="MPN00738.1"/>
    <property type="molecule type" value="Genomic_DNA"/>
</dbReference>
<dbReference type="Gene3D" id="3.90.940.10">
    <property type="match status" value="1"/>
</dbReference>
<comment type="caution">
    <text evidence="3">The sequence shown here is derived from an EMBL/GenBank/DDBJ whole genome shotgun (WGS) entry which is preliminary data.</text>
</comment>
<reference evidence="3" key="1">
    <citation type="submission" date="2019-08" db="EMBL/GenBank/DDBJ databases">
        <authorList>
            <person name="Kucharzyk K."/>
            <person name="Murdoch R.W."/>
            <person name="Higgins S."/>
            <person name="Loffler F."/>
        </authorList>
    </citation>
    <scope>NUCLEOTIDE SEQUENCE</scope>
</reference>
<keyword evidence="1" id="KW-0240">DNA-directed RNA polymerase</keyword>
<dbReference type="AlphaFoldDB" id="A0A645EFF6"/>
<dbReference type="InterPro" id="IPR036161">
    <property type="entry name" value="RPB6/omega-like_sf"/>
</dbReference>
<dbReference type="GO" id="GO:0003899">
    <property type="term" value="F:DNA-directed RNA polymerase activity"/>
    <property type="evidence" value="ECO:0007669"/>
    <property type="project" value="InterPro"/>
</dbReference>
<evidence type="ECO:0000313" key="3">
    <source>
        <dbReference type="EMBL" id="MPN00738.1"/>
    </source>
</evidence>
<dbReference type="InterPro" id="IPR006110">
    <property type="entry name" value="Pol_omega/Rpo6/RPB6"/>
</dbReference>
<evidence type="ECO:0000256" key="1">
    <source>
        <dbReference type="ARBA" id="ARBA00022478"/>
    </source>
</evidence>
<dbReference type="SMART" id="SM01409">
    <property type="entry name" value="RNA_pol_Rpb6"/>
    <property type="match status" value="1"/>
</dbReference>
<gene>
    <name evidence="3" type="ORF">SDC9_147934</name>
</gene>
<accession>A0A645EFF6</accession>
<name>A0A645EFF6_9ZZZZ</name>
<dbReference type="GO" id="GO:0006351">
    <property type="term" value="P:DNA-templated transcription"/>
    <property type="evidence" value="ECO:0007669"/>
    <property type="project" value="InterPro"/>
</dbReference>
<dbReference type="GO" id="GO:0003677">
    <property type="term" value="F:DNA binding"/>
    <property type="evidence" value="ECO:0007669"/>
    <property type="project" value="InterPro"/>
</dbReference>